<proteinExistence type="predicted"/>
<evidence type="ECO:0000313" key="2">
    <source>
        <dbReference type="EMBL" id="SDL03811.1"/>
    </source>
</evidence>
<dbReference type="STRING" id="990712.SAMN05216257_1093"/>
<keyword evidence="3" id="KW-1185">Reference proteome</keyword>
<protein>
    <recommendedName>
        <fullName evidence="1">MrfA-like Zn-binding domain-containing protein</fullName>
    </recommendedName>
</protein>
<dbReference type="Proteomes" id="UP000199328">
    <property type="component" value="Unassembled WGS sequence"/>
</dbReference>
<evidence type="ECO:0000313" key="3">
    <source>
        <dbReference type="Proteomes" id="UP000199328"/>
    </source>
</evidence>
<reference evidence="3" key="1">
    <citation type="submission" date="2016-10" db="EMBL/GenBank/DDBJ databases">
        <authorList>
            <person name="Varghese N."/>
            <person name="Submissions S."/>
        </authorList>
    </citation>
    <scope>NUCLEOTIDE SEQUENCE [LARGE SCALE GENOMIC DNA]</scope>
    <source>
        <strain evidence="3">CGMCC 1.10789</strain>
    </source>
</reference>
<evidence type="ECO:0000259" key="1">
    <source>
        <dbReference type="Pfam" id="PF09369"/>
    </source>
</evidence>
<feature type="domain" description="MrfA-like Zn-binding" evidence="1">
    <location>
        <begin position="481"/>
        <end position="581"/>
    </location>
</feature>
<dbReference type="InterPro" id="IPR047721">
    <property type="entry name" value="DrmB"/>
</dbReference>
<dbReference type="OrthoDB" id="9134227at2"/>
<dbReference type="RefSeq" id="WP_092501188.1">
    <property type="nucleotide sequence ID" value="NZ_FNFV01000009.1"/>
</dbReference>
<dbReference type="Pfam" id="PF09369">
    <property type="entry name" value="MZB"/>
    <property type="match status" value="1"/>
</dbReference>
<gene>
    <name evidence="2" type="ORF">SAMN05216257_1093</name>
</gene>
<organism evidence="2 3">
    <name type="scientific">Meinhardsimonia xiamenensis</name>
    <dbReference type="NCBI Taxonomy" id="990712"/>
    <lineage>
        <taxon>Bacteria</taxon>
        <taxon>Pseudomonadati</taxon>
        <taxon>Pseudomonadota</taxon>
        <taxon>Alphaproteobacteria</taxon>
        <taxon>Rhodobacterales</taxon>
        <taxon>Paracoccaceae</taxon>
        <taxon>Meinhardsimonia</taxon>
    </lineage>
</organism>
<dbReference type="NCBIfam" id="NF038324">
    <property type="entry name" value="DrmB_fam"/>
    <property type="match status" value="1"/>
</dbReference>
<name>A0A1G9GT09_9RHOB</name>
<dbReference type="InterPro" id="IPR018973">
    <property type="entry name" value="MZB"/>
</dbReference>
<dbReference type="AlphaFoldDB" id="A0A1G9GT09"/>
<dbReference type="EMBL" id="FNFV01000009">
    <property type="protein sequence ID" value="SDL03811.1"/>
    <property type="molecule type" value="Genomic_DNA"/>
</dbReference>
<accession>A0A1G9GT09</accession>
<sequence>MKNELQELRRSAVVSTFGPGSVVDFRAGGGAVSGIAAGLEEWDRSFPPAGLAHPQVIRETRLQKKLGVKGFRAPPVTLERGKDDDPDTRRLVAVRFPKWLQCPSCDVIKPERRWKNDPGKAYRYCPTCTEKAYGDSKVFVIPVRFVMACKHGHVDEFPWDWWVGHKPGCSVAKRENTDRHPGLVLRSERPGLAGLILSCPKCGARRSMDGIFSKQTWERGPKCRGHRPWLADGDESCGKGQYAVQRGASNLYFPVTESALSIPPWSDRLQEVLGDWWSSLTSLDDLSKLEDYIEFLAKGDLESILKELEMSPAELADAIRARLTSYEQLRTDDLRPAEFRQFVTEPGRSRTPDIDFETRREKVSAEIAPWISRVVRAVRLREVRAIKGFTRINPPGDPDSPEVARLSKEPLEWLPAIEVRGEGIFLALNEERLSSWESRPDVIARVSECEARHQADWKERYGADAKPPQAITPRYMLCHTLAHVLMRQLTLECGYSSASLRERIYAATGDEKMAGILIYTATPDADGTLGGLERQGKGERIARILQRAISAVEWCSSDPLCITDMMGAINSYSRSVCHACCLAPETSCETFNCFLDRGLLIGDGSGNGLGFFEDMLRRD</sequence>